<feature type="signal peptide" evidence="1">
    <location>
        <begin position="1"/>
        <end position="19"/>
    </location>
</feature>
<dbReference type="Gene3D" id="2.30.140.50">
    <property type="entry name" value="Protein of unknown function DUF2790"/>
    <property type="match status" value="1"/>
</dbReference>
<dbReference type="InterPro" id="IPR021245">
    <property type="entry name" value="DUF2790"/>
</dbReference>
<dbReference type="Proteomes" id="UP001162905">
    <property type="component" value="Unassembled WGS sequence"/>
</dbReference>
<dbReference type="EMBL" id="JAKJXH010000021">
    <property type="protein sequence ID" value="MCF7544257.1"/>
    <property type="molecule type" value="Genomic_DNA"/>
</dbReference>
<comment type="caution">
    <text evidence="2">The sequence shown here is derived from an EMBL/GenBank/DDBJ whole genome shotgun (WGS) entry which is preliminary data.</text>
</comment>
<reference evidence="2" key="1">
    <citation type="submission" date="2022-01" db="EMBL/GenBank/DDBJ databases">
        <title>Pseudomonas sp. nov. isolated from Antarctic regolith.</title>
        <authorList>
            <person name="Novakova D."/>
            <person name="Sedlar K."/>
        </authorList>
    </citation>
    <scope>NUCLEOTIDE SEQUENCE</scope>
    <source>
        <strain evidence="2">P2647</strain>
    </source>
</reference>
<dbReference type="RefSeq" id="WP_237253695.1">
    <property type="nucleotide sequence ID" value="NZ_JAKJXE010000001.1"/>
</dbReference>
<evidence type="ECO:0000313" key="2">
    <source>
        <dbReference type="EMBL" id="MCF7544257.1"/>
    </source>
</evidence>
<keyword evidence="1" id="KW-0732">Signal</keyword>
<name>A0ABS9I929_9PSED</name>
<accession>A0ABS9I929</accession>
<keyword evidence="3" id="KW-1185">Reference proteome</keyword>
<evidence type="ECO:0000313" key="3">
    <source>
        <dbReference type="Proteomes" id="UP001162905"/>
    </source>
</evidence>
<evidence type="ECO:0000256" key="1">
    <source>
        <dbReference type="SAM" id="SignalP"/>
    </source>
</evidence>
<dbReference type="Pfam" id="PF10976">
    <property type="entry name" value="DUF2790"/>
    <property type="match status" value="1"/>
</dbReference>
<gene>
    <name evidence="2" type="ORF">L4G47_18835</name>
</gene>
<protein>
    <submittedName>
        <fullName evidence="2">DUF2790 domain-containing protein</fullName>
    </submittedName>
</protein>
<feature type="chain" id="PRO_5047253389" evidence="1">
    <location>
        <begin position="20"/>
        <end position="82"/>
    </location>
</feature>
<proteinExistence type="predicted"/>
<sequence>MKNFLFLALALMTSVSVYAQEVTPTPDVVHYNYGMHLDIAHVVNVTPAANVCAPTPVQMTYKDSSGAIHVLEYDVLGGGCTN</sequence>
<organism evidence="2 3">
    <name type="scientific">Pseudomonas petrae</name>
    <dbReference type="NCBI Taxonomy" id="2912190"/>
    <lineage>
        <taxon>Bacteria</taxon>
        <taxon>Pseudomonadati</taxon>
        <taxon>Pseudomonadota</taxon>
        <taxon>Gammaproteobacteria</taxon>
        <taxon>Pseudomonadales</taxon>
        <taxon>Pseudomonadaceae</taxon>
        <taxon>Pseudomonas</taxon>
    </lineage>
</organism>